<keyword evidence="2" id="KW-1185">Reference proteome</keyword>
<evidence type="ECO:0000313" key="2">
    <source>
        <dbReference type="Proteomes" id="UP000327013"/>
    </source>
</evidence>
<name>A0A660KNU4_9ROSI</name>
<evidence type="ECO:0000313" key="1">
    <source>
        <dbReference type="EMBL" id="KAE8037098.1"/>
    </source>
</evidence>
<sequence length="332" mass="36826">MEEAADQDHGFECAAHAFLPPALVSLAPFSSPSSRRLSTGGFAQSSYPIPAPPKRMARVSLQGRLVNAEEASSARAVGGGLSRDEAVAWELFSPVQRFLIVAVIGVAAAESKKNRLIWRLTKSVEFRDQVLSSMQQKLDSLCEQVNNARDHLGGRGEMAFTKNVQSSCNDAFGSDQITFVDCGCWFCDQHRVLYNGLAGSSVRKASSEEEMLQYKLGFSNEVEPEERRMSDLSDWASSVTSSGDIQMNTAVIEQDSYNLKRDCEEKDAIIKELTTLLHSSDVAGSKRIAELEDIIRRKNTIITRLKKDMVVLEQKVRSRWQESSGCRVWGVH</sequence>
<dbReference type="EMBL" id="CM017324">
    <property type="protein sequence ID" value="KAE8037098.1"/>
    <property type="molecule type" value="Genomic_DNA"/>
</dbReference>
<dbReference type="Proteomes" id="UP000327013">
    <property type="component" value="Chromosome 4"/>
</dbReference>
<reference evidence="1 2" key="1">
    <citation type="submission" date="2019-06" db="EMBL/GenBank/DDBJ databases">
        <title>A chromosomal-level reference genome of Carpinus fangiana (Coryloideae, Betulaceae).</title>
        <authorList>
            <person name="Yang X."/>
            <person name="Wang Z."/>
            <person name="Zhang L."/>
            <person name="Hao G."/>
            <person name="Liu J."/>
            <person name="Yang Y."/>
        </authorList>
    </citation>
    <scope>NUCLEOTIDE SEQUENCE [LARGE SCALE GENOMIC DNA]</scope>
    <source>
        <strain evidence="1">Cfa_2016G</strain>
        <tissue evidence="1">Leaf</tissue>
    </source>
</reference>
<proteinExistence type="predicted"/>
<dbReference type="PANTHER" id="PTHR35507">
    <property type="entry name" value="OS09G0488600 PROTEIN"/>
    <property type="match status" value="1"/>
</dbReference>
<accession>A0A660KNU4</accession>
<dbReference type="OrthoDB" id="1894403at2759"/>
<dbReference type="PANTHER" id="PTHR35507:SF1">
    <property type="entry name" value="TMF_TATA_BD DOMAIN-CONTAINING PROTEIN"/>
    <property type="match status" value="1"/>
</dbReference>
<gene>
    <name evidence="1" type="ORF">FH972_009721</name>
</gene>
<organism evidence="1 2">
    <name type="scientific">Carpinus fangiana</name>
    <dbReference type="NCBI Taxonomy" id="176857"/>
    <lineage>
        <taxon>Eukaryota</taxon>
        <taxon>Viridiplantae</taxon>
        <taxon>Streptophyta</taxon>
        <taxon>Embryophyta</taxon>
        <taxon>Tracheophyta</taxon>
        <taxon>Spermatophyta</taxon>
        <taxon>Magnoliopsida</taxon>
        <taxon>eudicotyledons</taxon>
        <taxon>Gunneridae</taxon>
        <taxon>Pentapetalae</taxon>
        <taxon>rosids</taxon>
        <taxon>fabids</taxon>
        <taxon>Fagales</taxon>
        <taxon>Betulaceae</taxon>
        <taxon>Carpinus</taxon>
    </lineage>
</organism>
<protein>
    <submittedName>
        <fullName evidence="1">Uncharacterized protein</fullName>
    </submittedName>
</protein>
<dbReference type="AlphaFoldDB" id="A0A660KNU4"/>